<accession>A0A453QPQ0</accession>
<dbReference type="GO" id="GO:0003824">
    <property type="term" value="F:catalytic activity"/>
    <property type="evidence" value="ECO:0007669"/>
    <property type="project" value="UniProtKB-KW"/>
</dbReference>
<dbReference type="Gramene" id="AET7Gv20270300.10">
    <property type="protein sequence ID" value="AET7Gv20270300.10"/>
    <property type="gene ID" value="AET7Gv20270300"/>
</dbReference>
<reference evidence="3" key="4">
    <citation type="submission" date="2019-03" db="UniProtKB">
        <authorList>
            <consortium name="EnsemblPlants"/>
        </authorList>
    </citation>
    <scope>IDENTIFICATION</scope>
</reference>
<dbReference type="EnsemblPlants" id="AET7Gv20270300.10">
    <property type="protein sequence ID" value="AET7Gv20270300.10"/>
    <property type="gene ID" value="AET7Gv20270300"/>
</dbReference>
<evidence type="ECO:0000256" key="2">
    <source>
        <dbReference type="SAM" id="MobiDB-lite"/>
    </source>
</evidence>
<dbReference type="AlphaFoldDB" id="A0A453QPQ0"/>
<keyword evidence="4" id="KW-1185">Reference proteome</keyword>
<dbReference type="Proteomes" id="UP000015105">
    <property type="component" value="Chromosome 7D"/>
</dbReference>
<reference evidence="4" key="1">
    <citation type="journal article" date="2014" name="Science">
        <title>Ancient hybridizations among the ancestral genomes of bread wheat.</title>
        <authorList>
            <consortium name="International Wheat Genome Sequencing Consortium,"/>
            <person name="Marcussen T."/>
            <person name="Sandve S.R."/>
            <person name="Heier L."/>
            <person name="Spannagl M."/>
            <person name="Pfeifer M."/>
            <person name="Jakobsen K.S."/>
            <person name="Wulff B.B."/>
            <person name="Steuernagel B."/>
            <person name="Mayer K.F."/>
            <person name="Olsen O.A."/>
        </authorList>
    </citation>
    <scope>NUCLEOTIDE SEQUENCE [LARGE SCALE GENOMIC DNA]</scope>
    <source>
        <strain evidence="4">cv. AL8/78</strain>
    </source>
</reference>
<dbReference type="InterPro" id="IPR050929">
    <property type="entry name" value="PFKA"/>
</dbReference>
<name>A0A453QPQ0_AEGTS</name>
<reference evidence="3" key="3">
    <citation type="journal article" date="2017" name="Nature">
        <title>Genome sequence of the progenitor of the wheat D genome Aegilops tauschii.</title>
        <authorList>
            <person name="Luo M.C."/>
            <person name="Gu Y.Q."/>
            <person name="Puiu D."/>
            <person name="Wang H."/>
            <person name="Twardziok S.O."/>
            <person name="Deal K.R."/>
            <person name="Huo N."/>
            <person name="Zhu T."/>
            <person name="Wang L."/>
            <person name="Wang Y."/>
            <person name="McGuire P.E."/>
            <person name="Liu S."/>
            <person name="Long H."/>
            <person name="Ramasamy R.K."/>
            <person name="Rodriguez J.C."/>
            <person name="Van S.L."/>
            <person name="Yuan L."/>
            <person name="Wang Z."/>
            <person name="Xia Z."/>
            <person name="Xiao L."/>
            <person name="Anderson O.D."/>
            <person name="Ouyang S."/>
            <person name="Liang Y."/>
            <person name="Zimin A.V."/>
            <person name="Pertea G."/>
            <person name="Qi P."/>
            <person name="Bennetzen J.L."/>
            <person name="Dai X."/>
            <person name="Dawson M.W."/>
            <person name="Muller H.G."/>
            <person name="Kugler K."/>
            <person name="Rivarola-Duarte L."/>
            <person name="Spannagl M."/>
            <person name="Mayer K.F.X."/>
            <person name="Lu F.H."/>
            <person name="Bevan M.W."/>
            <person name="Leroy P."/>
            <person name="Li P."/>
            <person name="You F.M."/>
            <person name="Sun Q."/>
            <person name="Liu Z."/>
            <person name="Lyons E."/>
            <person name="Wicker T."/>
            <person name="Salzberg S.L."/>
            <person name="Devos K.M."/>
            <person name="Dvorak J."/>
        </authorList>
    </citation>
    <scope>NUCLEOTIDE SEQUENCE [LARGE SCALE GENOMIC DNA]</scope>
    <source>
        <strain evidence="3">cv. AL8/78</strain>
    </source>
</reference>
<sequence>KQPQSEHNGALPRGRFPPCRRRRPTPPPLIPTRPPTPTPAGPATPPPQSPSPARGNLCTGTCTTCSTAAREAQRATPAMDGTPPPKPEAKLAAGEAGYVLEDVPHVSDYLPDLPTYPNPLQDNTAYSVVKQYFVDPDDTVCQKIVVHKDGPRGNHFRRAGPRQRVYHTLFMLHIDDKEKEFSLTSFFVSIRSILNLTRSMLALSPVEDSAQDLILLLGKLYAAYLTCTVSPRYLGFRVGIEVSTLATPST</sequence>
<evidence type="ECO:0000313" key="4">
    <source>
        <dbReference type="Proteomes" id="UP000015105"/>
    </source>
</evidence>
<feature type="region of interest" description="Disordered" evidence="2">
    <location>
        <begin position="1"/>
        <end position="56"/>
    </location>
</feature>
<evidence type="ECO:0000313" key="3">
    <source>
        <dbReference type="EnsemblPlants" id="AET7Gv20270300.10"/>
    </source>
</evidence>
<reference evidence="4" key="2">
    <citation type="journal article" date="2017" name="Nat. Plants">
        <title>The Aegilops tauschii genome reveals multiple impacts of transposons.</title>
        <authorList>
            <person name="Zhao G."/>
            <person name="Zou C."/>
            <person name="Li K."/>
            <person name="Wang K."/>
            <person name="Li T."/>
            <person name="Gao L."/>
            <person name="Zhang X."/>
            <person name="Wang H."/>
            <person name="Yang Z."/>
            <person name="Liu X."/>
            <person name="Jiang W."/>
            <person name="Mao L."/>
            <person name="Kong X."/>
            <person name="Jiao Y."/>
            <person name="Jia J."/>
        </authorList>
    </citation>
    <scope>NUCLEOTIDE SEQUENCE [LARGE SCALE GENOMIC DNA]</scope>
    <source>
        <strain evidence="4">cv. AL8/78</strain>
    </source>
</reference>
<feature type="compositionally biased region" description="Pro residues" evidence="2">
    <location>
        <begin position="25"/>
        <end position="50"/>
    </location>
</feature>
<keyword evidence="1" id="KW-0021">Allosteric enzyme</keyword>
<dbReference type="PANTHER" id="PTHR45770">
    <property type="entry name" value="ATP-DEPENDENT 6-PHOSPHOFRUCTOKINASE 1"/>
    <property type="match status" value="1"/>
</dbReference>
<proteinExistence type="predicted"/>
<dbReference type="Gramene" id="AET7Gv20270300.6">
    <property type="protein sequence ID" value="AET7Gv20270300.6"/>
    <property type="gene ID" value="AET7Gv20270300"/>
</dbReference>
<reference evidence="3" key="5">
    <citation type="journal article" date="2021" name="G3 (Bethesda)">
        <title>Aegilops tauschii genome assembly Aet v5.0 features greater sequence contiguity and improved annotation.</title>
        <authorList>
            <person name="Wang L."/>
            <person name="Zhu T."/>
            <person name="Rodriguez J.C."/>
            <person name="Deal K.R."/>
            <person name="Dubcovsky J."/>
            <person name="McGuire P.E."/>
            <person name="Lux T."/>
            <person name="Spannagl M."/>
            <person name="Mayer K.F.X."/>
            <person name="Baldrich P."/>
            <person name="Meyers B.C."/>
            <person name="Huo N."/>
            <person name="Gu Y.Q."/>
            <person name="Zhou H."/>
            <person name="Devos K.M."/>
            <person name="Bennetzen J.L."/>
            <person name="Unver T."/>
            <person name="Budak H."/>
            <person name="Gulick P.J."/>
            <person name="Galiba G."/>
            <person name="Kalapos B."/>
            <person name="Nelson D.R."/>
            <person name="Li P."/>
            <person name="You F.M."/>
            <person name="Luo M.C."/>
            <person name="Dvorak J."/>
        </authorList>
    </citation>
    <scope>NUCLEOTIDE SEQUENCE [LARGE SCALE GENOMIC DNA]</scope>
    <source>
        <strain evidence="3">cv. AL8/78</strain>
    </source>
</reference>
<organism evidence="3 4">
    <name type="scientific">Aegilops tauschii subsp. strangulata</name>
    <name type="common">Goatgrass</name>
    <dbReference type="NCBI Taxonomy" id="200361"/>
    <lineage>
        <taxon>Eukaryota</taxon>
        <taxon>Viridiplantae</taxon>
        <taxon>Streptophyta</taxon>
        <taxon>Embryophyta</taxon>
        <taxon>Tracheophyta</taxon>
        <taxon>Spermatophyta</taxon>
        <taxon>Magnoliopsida</taxon>
        <taxon>Liliopsida</taxon>
        <taxon>Poales</taxon>
        <taxon>Poaceae</taxon>
        <taxon>BOP clade</taxon>
        <taxon>Pooideae</taxon>
        <taxon>Triticodae</taxon>
        <taxon>Triticeae</taxon>
        <taxon>Triticinae</taxon>
        <taxon>Aegilops</taxon>
    </lineage>
</organism>
<dbReference type="EnsemblPlants" id="AET7Gv20270300.6">
    <property type="protein sequence ID" value="AET7Gv20270300.6"/>
    <property type="gene ID" value="AET7Gv20270300"/>
</dbReference>
<evidence type="ECO:0000256" key="1">
    <source>
        <dbReference type="ARBA" id="ARBA00022533"/>
    </source>
</evidence>
<protein>
    <submittedName>
        <fullName evidence="3">Uncharacterized protein</fullName>
    </submittedName>
</protein>